<evidence type="ECO:0000313" key="1">
    <source>
        <dbReference type="EMBL" id="GBN31853.1"/>
    </source>
</evidence>
<name>A0A4Y2MYQ2_ARAVE</name>
<evidence type="ECO:0000313" key="2">
    <source>
        <dbReference type="Proteomes" id="UP000499080"/>
    </source>
</evidence>
<accession>A0A4Y2MYQ2</accession>
<gene>
    <name evidence="1" type="ORF">AVEN_39271_1</name>
</gene>
<comment type="caution">
    <text evidence="1">The sequence shown here is derived from an EMBL/GenBank/DDBJ whole genome shotgun (WGS) entry which is preliminary data.</text>
</comment>
<dbReference type="AlphaFoldDB" id="A0A4Y2MYQ2"/>
<dbReference type="EMBL" id="BGPR01008143">
    <property type="protein sequence ID" value="GBN31853.1"/>
    <property type="molecule type" value="Genomic_DNA"/>
</dbReference>
<proteinExistence type="predicted"/>
<reference evidence="1 2" key="1">
    <citation type="journal article" date="2019" name="Sci. Rep.">
        <title>Orb-weaving spider Araneus ventricosus genome elucidates the spidroin gene catalogue.</title>
        <authorList>
            <person name="Kono N."/>
            <person name="Nakamura H."/>
            <person name="Ohtoshi R."/>
            <person name="Moran D.A.P."/>
            <person name="Shinohara A."/>
            <person name="Yoshida Y."/>
            <person name="Fujiwara M."/>
            <person name="Mori M."/>
            <person name="Tomita M."/>
            <person name="Arakawa K."/>
        </authorList>
    </citation>
    <scope>NUCLEOTIDE SEQUENCE [LARGE SCALE GENOMIC DNA]</scope>
</reference>
<keyword evidence="2" id="KW-1185">Reference proteome</keyword>
<sequence length="80" mass="9406">MKFFEMTLRDAEGILYPPKEDFIREIILQDKMEESGMINKEHPSPTGRFFHCDCGLRSCVLEDKAWKGDYGFFEIHFPGE</sequence>
<organism evidence="1 2">
    <name type="scientific">Araneus ventricosus</name>
    <name type="common">Orbweaver spider</name>
    <name type="synonym">Epeira ventricosa</name>
    <dbReference type="NCBI Taxonomy" id="182803"/>
    <lineage>
        <taxon>Eukaryota</taxon>
        <taxon>Metazoa</taxon>
        <taxon>Ecdysozoa</taxon>
        <taxon>Arthropoda</taxon>
        <taxon>Chelicerata</taxon>
        <taxon>Arachnida</taxon>
        <taxon>Araneae</taxon>
        <taxon>Araneomorphae</taxon>
        <taxon>Entelegynae</taxon>
        <taxon>Araneoidea</taxon>
        <taxon>Araneidae</taxon>
        <taxon>Araneus</taxon>
    </lineage>
</organism>
<dbReference type="Proteomes" id="UP000499080">
    <property type="component" value="Unassembled WGS sequence"/>
</dbReference>
<protein>
    <submittedName>
        <fullName evidence="1">Uncharacterized protein</fullName>
    </submittedName>
</protein>